<keyword evidence="5 8" id="KW-0067">ATP-binding</keyword>
<dbReference type="SUPFAM" id="SSF52374">
    <property type="entry name" value="Nucleotidylyl transferase"/>
    <property type="match status" value="1"/>
</dbReference>
<dbReference type="Gene3D" id="3.40.50.620">
    <property type="entry name" value="HUPs"/>
    <property type="match status" value="1"/>
</dbReference>
<dbReference type="PANTHER" id="PTHR43326">
    <property type="entry name" value="METHIONYL-TRNA SYNTHETASE"/>
    <property type="match status" value="1"/>
</dbReference>
<evidence type="ECO:0000256" key="2">
    <source>
        <dbReference type="ARBA" id="ARBA00012838"/>
    </source>
</evidence>
<dbReference type="CDD" id="cd07957">
    <property type="entry name" value="Anticodon_Ia_Met"/>
    <property type="match status" value="1"/>
</dbReference>
<dbReference type="InterPro" id="IPR015413">
    <property type="entry name" value="Methionyl/Leucyl_tRNA_Synth"/>
</dbReference>
<accession>A0ABR2VI59</accession>
<dbReference type="EMBL" id="JARVKF010000001">
    <property type="protein sequence ID" value="KAK9426534.1"/>
    <property type="molecule type" value="Genomic_DNA"/>
</dbReference>
<protein>
    <recommendedName>
        <fullName evidence="2">methionine--tRNA ligase</fullName>
        <ecNumber evidence="2">6.1.1.10</ecNumber>
    </recommendedName>
</protein>
<evidence type="ECO:0000256" key="1">
    <source>
        <dbReference type="ARBA" id="ARBA00005594"/>
    </source>
</evidence>
<feature type="domain" description="Methionyl/Leucyl tRNA synthetase" evidence="9">
    <location>
        <begin position="64"/>
        <end position="432"/>
    </location>
</feature>
<dbReference type="PRINTS" id="PR01041">
    <property type="entry name" value="TRNASYNTHMET"/>
</dbReference>
<evidence type="ECO:0000313" key="11">
    <source>
        <dbReference type="Proteomes" id="UP001408356"/>
    </source>
</evidence>
<keyword evidence="11" id="KW-1185">Reference proteome</keyword>
<dbReference type="Gene3D" id="1.10.730.10">
    <property type="entry name" value="Isoleucyl-tRNA Synthetase, Domain 1"/>
    <property type="match status" value="1"/>
</dbReference>
<dbReference type="Gene3D" id="2.170.220.10">
    <property type="match status" value="1"/>
</dbReference>
<dbReference type="Pfam" id="PF09334">
    <property type="entry name" value="tRNA-synt_1g"/>
    <property type="match status" value="1"/>
</dbReference>
<comment type="caution">
    <text evidence="10">The sequence shown here is derived from an EMBL/GenBank/DDBJ whole genome shotgun (WGS) entry which is preliminary data.</text>
</comment>
<evidence type="ECO:0000256" key="3">
    <source>
        <dbReference type="ARBA" id="ARBA00022598"/>
    </source>
</evidence>
<reference evidence="10 11" key="1">
    <citation type="journal article" date="2024" name="J. Plant Pathol.">
        <title>Sequence and assembly of the genome of Seiridium unicorne, isolate CBS 538.82, causal agent of cypress canker disease.</title>
        <authorList>
            <person name="Scali E."/>
            <person name="Rocca G.D."/>
            <person name="Danti R."/>
            <person name="Garbelotto M."/>
            <person name="Barberini S."/>
            <person name="Baroncelli R."/>
            <person name="Emiliani G."/>
        </authorList>
    </citation>
    <scope>NUCLEOTIDE SEQUENCE [LARGE SCALE GENOMIC DNA]</scope>
    <source>
        <strain evidence="10 11">BM-138-508</strain>
    </source>
</reference>
<dbReference type="InterPro" id="IPR009080">
    <property type="entry name" value="tRNAsynth_Ia_anticodon-bd"/>
</dbReference>
<evidence type="ECO:0000256" key="7">
    <source>
        <dbReference type="ARBA" id="ARBA00023146"/>
    </source>
</evidence>
<evidence type="ECO:0000259" key="9">
    <source>
        <dbReference type="Pfam" id="PF09334"/>
    </source>
</evidence>
<evidence type="ECO:0000256" key="8">
    <source>
        <dbReference type="RuleBase" id="RU363039"/>
    </source>
</evidence>
<dbReference type="InterPro" id="IPR033911">
    <property type="entry name" value="MetRS_core"/>
</dbReference>
<evidence type="ECO:0000256" key="4">
    <source>
        <dbReference type="ARBA" id="ARBA00022741"/>
    </source>
</evidence>
<dbReference type="NCBIfam" id="TIGR00398">
    <property type="entry name" value="metG"/>
    <property type="match status" value="1"/>
</dbReference>
<dbReference type="PANTHER" id="PTHR43326:SF1">
    <property type="entry name" value="METHIONINE--TRNA LIGASE, MITOCHONDRIAL"/>
    <property type="match status" value="1"/>
</dbReference>
<proteinExistence type="inferred from homology"/>
<dbReference type="InterPro" id="IPR023457">
    <property type="entry name" value="Met-tRNA_synth_2"/>
</dbReference>
<dbReference type="CDD" id="cd00814">
    <property type="entry name" value="MetRS_core"/>
    <property type="match status" value="1"/>
</dbReference>
<organism evidence="10 11">
    <name type="scientific">Seiridium unicorne</name>
    <dbReference type="NCBI Taxonomy" id="138068"/>
    <lineage>
        <taxon>Eukaryota</taxon>
        <taxon>Fungi</taxon>
        <taxon>Dikarya</taxon>
        <taxon>Ascomycota</taxon>
        <taxon>Pezizomycotina</taxon>
        <taxon>Sordariomycetes</taxon>
        <taxon>Xylariomycetidae</taxon>
        <taxon>Amphisphaeriales</taxon>
        <taxon>Sporocadaceae</taxon>
        <taxon>Seiridium</taxon>
    </lineage>
</organism>
<keyword evidence="7 8" id="KW-0030">Aminoacyl-tRNA synthetase</keyword>
<name>A0ABR2VI59_9PEZI</name>
<keyword evidence="6 8" id="KW-0648">Protein biosynthesis</keyword>
<dbReference type="InterPro" id="IPR014758">
    <property type="entry name" value="Met-tRNA_synth"/>
</dbReference>
<dbReference type="GO" id="GO:0004812">
    <property type="term" value="F:aminoacyl-tRNA ligase activity"/>
    <property type="evidence" value="ECO:0007669"/>
    <property type="project" value="UniProtKB-KW"/>
</dbReference>
<sequence>MQGVIGNSTRRLLNLRSNVALRGRWVCPSCQYNRPVPARPSKSFIRGSRSFTSSVQRAAGGKPYYVTTPIFYVNASPHVGHLFTMVLADVLKRWEVLKNERPALLCTGTDEHGLKVQQAADLQDVPPKTLCDSNSEIFKDLARKANLSNDYFIRTTDPEHKEAVEHFWQRLHEAGYIYETKHEGWYCVSDETFYPEDMITKQVHPRTGKTYMASIESGNAVEWTAEKNYHFRMTALKDRLLEFYRENPEWVTPASRMREVVDWVENHLEDLSISRPVSRLQWGIPVPDDPSQTIYVWVDALINYITFAGYPHWTPGSEHVGGWPADVQVIGKDIVRFHCIYWPALLMALDLPLPKRILTHGHWLMDARKMSKSIGNVVNPFFAIDRWGVDTMRYFLIHSAAMESDSNYSNDFIVEKYKKGLQGTLGNFLNRVTRSKKWNVREAVQQMHDQGLRSLSGGTLEEAELSNLINDQLQYLEALAGSVADDFEACSPKSALHKIMEFLSESNRFITSAAPWDLAGKGDDHKLQLHQVVYLSAESIRIAGILLQPFIPEKAAEILDRLGVDPGHRTLEYAKLHADAAYGVSSAPLGEGAASSVFPPIPWEG</sequence>
<comment type="similarity">
    <text evidence="1 8">Belongs to the class-I aminoacyl-tRNA synthetase family.</text>
</comment>
<evidence type="ECO:0000256" key="5">
    <source>
        <dbReference type="ARBA" id="ARBA00022840"/>
    </source>
</evidence>
<evidence type="ECO:0000256" key="6">
    <source>
        <dbReference type="ARBA" id="ARBA00022917"/>
    </source>
</evidence>
<dbReference type="SUPFAM" id="SSF47323">
    <property type="entry name" value="Anticodon-binding domain of a subclass of class I aminoacyl-tRNA synthetases"/>
    <property type="match status" value="1"/>
</dbReference>
<dbReference type="InterPro" id="IPR014729">
    <property type="entry name" value="Rossmann-like_a/b/a_fold"/>
</dbReference>
<dbReference type="InterPro" id="IPR041872">
    <property type="entry name" value="Anticodon_Met"/>
</dbReference>
<gene>
    <name evidence="10" type="ORF">SUNI508_00061</name>
</gene>
<evidence type="ECO:0000313" key="10">
    <source>
        <dbReference type="EMBL" id="KAK9426534.1"/>
    </source>
</evidence>
<keyword evidence="4 8" id="KW-0547">Nucleotide-binding</keyword>
<dbReference type="Proteomes" id="UP001408356">
    <property type="component" value="Unassembled WGS sequence"/>
</dbReference>
<keyword evidence="3 8" id="KW-0436">Ligase</keyword>
<dbReference type="EC" id="6.1.1.10" evidence="2"/>